<dbReference type="EMBL" id="GGMR01006381">
    <property type="protein sequence ID" value="MBY19000.1"/>
    <property type="molecule type" value="Transcribed_RNA"/>
</dbReference>
<protein>
    <submittedName>
        <fullName evidence="1">Uncharacterized protein</fullName>
    </submittedName>
</protein>
<dbReference type="AlphaFoldDB" id="A0A2S2NP85"/>
<proteinExistence type="predicted"/>
<sequence length="190" mass="21419">MVFTLKRQIRNMNSNNTEFIDLNDEDADVTWGGKRTRYVYNYTLQCTDLISDTDNSDVTESVYSVQSKSTMEAISEVDLSSDCGSDCVCVDQINHTEFDVISTSSSCIYIESNSSDSSTLIDFKVTKNIINCDKSTLDDKGYFPDDSDVTLTSSKTKVPPPACFKICLQCKKDNPNPYFQYCYVCFRVSI</sequence>
<organism evidence="1">
    <name type="scientific">Schizaphis graminum</name>
    <name type="common">Green bug aphid</name>
    <dbReference type="NCBI Taxonomy" id="13262"/>
    <lineage>
        <taxon>Eukaryota</taxon>
        <taxon>Metazoa</taxon>
        <taxon>Ecdysozoa</taxon>
        <taxon>Arthropoda</taxon>
        <taxon>Hexapoda</taxon>
        <taxon>Insecta</taxon>
        <taxon>Pterygota</taxon>
        <taxon>Neoptera</taxon>
        <taxon>Paraneoptera</taxon>
        <taxon>Hemiptera</taxon>
        <taxon>Sternorrhyncha</taxon>
        <taxon>Aphidomorpha</taxon>
        <taxon>Aphidoidea</taxon>
        <taxon>Aphididae</taxon>
        <taxon>Aphidini</taxon>
        <taxon>Schizaphis</taxon>
    </lineage>
</organism>
<reference evidence="1" key="1">
    <citation type="submission" date="2018-04" db="EMBL/GenBank/DDBJ databases">
        <title>Transcriptome of Schizaphis graminum biotype I.</title>
        <authorList>
            <person name="Scully E.D."/>
            <person name="Geib S.M."/>
            <person name="Palmer N.A."/>
            <person name="Koch K."/>
            <person name="Bradshaw J."/>
            <person name="Heng-Moss T."/>
            <person name="Sarath G."/>
        </authorList>
    </citation>
    <scope>NUCLEOTIDE SEQUENCE</scope>
</reference>
<name>A0A2S2NP85_SCHGA</name>
<accession>A0A2S2NP85</accession>
<gene>
    <name evidence="1" type="ORF">g.9932</name>
</gene>
<evidence type="ECO:0000313" key="1">
    <source>
        <dbReference type="EMBL" id="MBY19000.1"/>
    </source>
</evidence>